<comment type="caution">
    <text evidence="7">The sequence shown here is derived from an EMBL/GenBank/DDBJ whole genome shotgun (WGS) entry which is preliminary data.</text>
</comment>
<dbReference type="InterPro" id="IPR035952">
    <property type="entry name" value="Rhomboid-like_sf"/>
</dbReference>
<feature type="transmembrane region" description="Helical" evidence="5">
    <location>
        <begin position="62"/>
        <end position="84"/>
    </location>
</feature>
<evidence type="ECO:0000313" key="8">
    <source>
        <dbReference type="Proteomes" id="UP000309848"/>
    </source>
</evidence>
<proteinExistence type="predicted"/>
<dbReference type="GO" id="GO:0006508">
    <property type="term" value="P:proteolysis"/>
    <property type="evidence" value="ECO:0007669"/>
    <property type="project" value="UniProtKB-KW"/>
</dbReference>
<keyword evidence="4 5" id="KW-0472">Membrane</keyword>
<dbReference type="Pfam" id="PF01694">
    <property type="entry name" value="Rhomboid"/>
    <property type="match status" value="1"/>
</dbReference>
<dbReference type="GO" id="GO:0016020">
    <property type="term" value="C:membrane"/>
    <property type="evidence" value="ECO:0007669"/>
    <property type="project" value="UniProtKB-SubCell"/>
</dbReference>
<reference evidence="7 8" key="1">
    <citation type="submission" date="2019-04" db="EMBL/GenBank/DDBJ databases">
        <title>Sphingomonas psychrotolerans sp. nov., isolated from soil in the Tianshan Mountains, Xinjiang, China.</title>
        <authorList>
            <person name="Luo Y."/>
            <person name="Sheng H."/>
        </authorList>
    </citation>
    <scope>NUCLEOTIDE SEQUENCE [LARGE SCALE GENOMIC DNA]</scope>
    <source>
        <strain evidence="7 8">KIS18-15</strain>
    </source>
</reference>
<feature type="domain" description="Peptidase S54 rhomboid" evidence="6">
    <location>
        <begin position="62"/>
        <end position="203"/>
    </location>
</feature>
<evidence type="ECO:0000259" key="6">
    <source>
        <dbReference type="Pfam" id="PF01694"/>
    </source>
</evidence>
<accession>A0A4S1WTZ7</accession>
<name>A0A4S1WTZ7_9SPHN</name>
<dbReference type="Gene3D" id="1.20.1540.10">
    <property type="entry name" value="Rhomboid-like"/>
    <property type="match status" value="1"/>
</dbReference>
<keyword evidence="2 5" id="KW-0812">Transmembrane</keyword>
<evidence type="ECO:0000313" key="7">
    <source>
        <dbReference type="EMBL" id="TGX45787.1"/>
    </source>
</evidence>
<protein>
    <submittedName>
        <fullName evidence="7">Rhomboid family intramembrane serine protease</fullName>
    </submittedName>
</protein>
<keyword evidence="7" id="KW-0645">Protease</keyword>
<dbReference type="EMBL" id="SRXU01000001">
    <property type="protein sequence ID" value="TGX45787.1"/>
    <property type="molecule type" value="Genomic_DNA"/>
</dbReference>
<dbReference type="InterPro" id="IPR022764">
    <property type="entry name" value="Peptidase_S54_rhomboid_dom"/>
</dbReference>
<feature type="transmembrane region" description="Helical" evidence="5">
    <location>
        <begin position="129"/>
        <end position="147"/>
    </location>
</feature>
<evidence type="ECO:0000256" key="1">
    <source>
        <dbReference type="ARBA" id="ARBA00004141"/>
    </source>
</evidence>
<keyword evidence="7" id="KW-0378">Hydrolase</keyword>
<feature type="transmembrane region" description="Helical" evidence="5">
    <location>
        <begin position="12"/>
        <end position="42"/>
    </location>
</feature>
<dbReference type="AlphaFoldDB" id="A0A4S1WTZ7"/>
<organism evidence="7 8">
    <name type="scientific">Sphingomonas naasensis</name>
    <dbReference type="NCBI Taxonomy" id="1344951"/>
    <lineage>
        <taxon>Bacteria</taxon>
        <taxon>Pseudomonadati</taxon>
        <taxon>Pseudomonadota</taxon>
        <taxon>Alphaproteobacteria</taxon>
        <taxon>Sphingomonadales</taxon>
        <taxon>Sphingomonadaceae</taxon>
        <taxon>Sphingomonas</taxon>
    </lineage>
</organism>
<feature type="transmembrane region" description="Helical" evidence="5">
    <location>
        <begin position="186"/>
        <end position="206"/>
    </location>
</feature>
<feature type="transmembrane region" description="Helical" evidence="5">
    <location>
        <begin position="159"/>
        <end position="180"/>
    </location>
</feature>
<feature type="transmembrane region" description="Helical" evidence="5">
    <location>
        <begin position="91"/>
        <end position="109"/>
    </location>
</feature>
<keyword evidence="3 5" id="KW-1133">Transmembrane helix</keyword>
<keyword evidence="8" id="KW-1185">Reference proteome</keyword>
<sequence length="211" mass="22298">MSVTNLPRGRFTDALIAVSVFALLFVGAVVGFQAAAIGFGFVPLELASGVWRQDPWFWLSPLASLFLPSDLLSAVFNLVFLLIAGRYVERAIGPVGLGVLFVVAGYAGALGRLVLTPHSPIPSAGMDPALFGVISAYFTLYGVPEALPTWRGFGRAGQIASLALFWIAFQLILALAAGSFDPSTGLVSPIFGLVAGMLLARPLLAWRYRGA</sequence>
<dbReference type="SUPFAM" id="SSF144091">
    <property type="entry name" value="Rhomboid-like"/>
    <property type="match status" value="1"/>
</dbReference>
<dbReference type="Proteomes" id="UP000309848">
    <property type="component" value="Unassembled WGS sequence"/>
</dbReference>
<comment type="subcellular location">
    <subcellularLocation>
        <location evidence="1">Membrane</location>
        <topology evidence="1">Multi-pass membrane protein</topology>
    </subcellularLocation>
</comment>
<gene>
    <name evidence="7" type="ORF">E5A74_00990</name>
</gene>
<evidence type="ECO:0000256" key="4">
    <source>
        <dbReference type="ARBA" id="ARBA00023136"/>
    </source>
</evidence>
<dbReference type="GO" id="GO:0004252">
    <property type="term" value="F:serine-type endopeptidase activity"/>
    <property type="evidence" value="ECO:0007669"/>
    <property type="project" value="InterPro"/>
</dbReference>
<evidence type="ECO:0000256" key="3">
    <source>
        <dbReference type="ARBA" id="ARBA00022989"/>
    </source>
</evidence>
<evidence type="ECO:0000256" key="5">
    <source>
        <dbReference type="SAM" id="Phobius"/>
    </source>
</evidence>
<evidence type="ECO:0000256" key="2">
    <source>
        <dbReference type="ARBA" id="ARBA00022692"/>
    </source>
</evidence>
<dbReference type="OrthoDB" id="9813074at2"/>